<comment type="similarity">
    <text evidence="3 8">Belongs to the class-II aminoacyl-tRNA synthetase family. HisZ subfamily.</text>
</comment>
<reference evidence="11 12" key="1">
    <citation type="submission" date="2015-06" db="EMBL/GenBank/DDBJ databases">
        <title>Draft genome of the moderately acidophilic sulfate reducer Candidatus Desulfosporosinus acididurans strain M1.</title>
        <authorList>
            <person name="Poehlein A."/>
            <person name="Petzsch P."/>
            <person name="Johnson B.D."/>
            <person name="Schloemann M."/>
            <person name="Daniel R."/>
            <person name="Muehling M."/>
        </authorList>
    </citation>
    <scope>NUCLEOTIDE SEQUENCE [LARGE SCALE GENOMIC DNA]</scope>
    <source>
        <strain evidence="11 12">M1</strain>
    </source>
</reference>
<dbReference type="GO" id="GO:0000105">
    <property type="term" value="P:L-histidine biosynthetic process"/>
    <property type="evidence" value="ECO:0007669"/>
    <property type="project" value="UniProtKB-UniRule"/>
</dbReference>
<dbReference type="Proteomes" id="UP000036356">
    <property type="component" value="Unassembled WGS sequence"/>
</dbReference>
<evidence type="ECO:0000256" key="6">
    <source>
        <dbReference type="ARBA" id="ARBA00022490"/>
    </source>
</evidence>
<dbReference type="UniPathway" id="UPA00031">
    <property type="reaction ID" value="UER00006"/>
</dbReference>
<keyword evidence="11" id="KW-0808">Transferase</keyword>
<evidence type="ECO:0000313" key="11">
    <source>
        <dbReference type="EMBL" id="KLU65418.1"/>
    </source>
</evidence>
<comment type="function">
    <text evidence="7 8">Required for the first step of histidine biosynthesis. May allow the feedback regulation of ATP phosphoribosyltransferase activity by histidine.</text>
</comment>
<dbReference type="PATRIC" id="fig|476652.3.peg.2670"/>
<dbReference type="PANTHER" id="PTHR43707">
    <property type="entry name" value="HISTIDYL-TRNA SYNTHETASE"/>
    <property type="match status" value="1"/>
</dbReference>
<evidence type="ECO:0000256" key="8">
    <source>
        <dbReference type="HAMAP-Rule" id="MF_00125"/>
    </source>
</evidence>
<feature type="binding site" evidence="9">
    <location>
        <position position="111"/>
    </location>
    <ligand>
        <name>L-histidine</name>
        <dbReference type="ChEBI" id="CHEBI:57595"/>
    </ligand>
</feature>
<evidence type="ECO:0000256" key="5">
    <source>
        <dbReference type="ARBA" id="ARBA00020397"/>
    </source>
</evidence>
<evidence type="ECO:0000256" key="3">
    <source>
        <dbReference type="ARBA" id="ARBA00005539"/>
    </source>
</evidence>
<evidence type="ECO:0000256" key="1">
    <source>
        <dbReference type="ARBA" id="ARBA00004496"/>
    </source>
</evidence>
<dbReference type="PROSITE" id="PS50862">
    <property type="entry name" value="AA_TRNA_LIGASE_II"/>
    <property type="match status" value="1"/>
</dbReference>
<gene>
    <name evidence="8 11" type="primary">hisZ</name>
    <name evidence="11" type="ORF">DEAC_c25550</name>
</gene>
<dbReference type="CDD" id="cd00773">
    <property type="entry name" value="HisRS-like_core"/>
    <property type="match status" value="1"/>
</dbReference>
<feature type="binding site" evidence="9">
    <location>
        <begin position="81"/>
        <end position="83"/>
    </location>
    <ligand>
        <name>L-histidine</name>
        <dbReference type="ChEBI" id="CHEBI:57595"/>
    </ligand>
</feature>
<evidence type="ECO:0000313" key="12">
    <source>
        <dbReference type="Proteomes" id="UP000036356"/>
    </source>
</evidence>
<dbReference type="InterPro" id="IPR006195">
    <property type="entry name" value="aa-tRNA-synth_II"/>
</dbReference>
<feature type="binding site" evidence="9">
    <location>
        <position position="126"/>
    </location>
    <ligand>
        <name>L-histidine</name>
        <dbReference type="ChEBI" id="CHEBI:57595"/>
    </ligand>
</feature>
<comment type="pathway">
    <text evidence="2 8">Amino-acid biosynthesis; L-histidine biosynthesis; L-histidine from 5-phospho-alpha-D-ribose 1-diphosphate: step 1/9.</text>
</comment>
<dbReference type="PANTHER" id="PTHR43707:SF1">
    <property type="entry name" value="HISTIDINE--TRNA LIGASE, MITOCHONDRIAL-RELATED"/>
    <property type="match status" value="1"/>
</dbReference>
<comment type="caution">
    <text evidence="11">The sequence shown here is derived from an EMBL/GenBank/DDBJ whole genome shotgun (WGS) entry which is preliminary data.</text>
</comment>
<dbReference type="HAMAP" id="MF_00125">
    <property type="entry name" value="HisZ"/>
    <property type="match status" value="1"/>
</dbReference>
<dbReference type="GO" id="GO:0140096">
    <property type="term" value="F:catalytic activity, acting on a protein"/>
    <property type="evidence" value="ECO:0007669"/>
    <property type="project" value="UniProtKB-ARBA"/>
</dbReference>
<comment type="subcellular location">
    <subcellularLocation>
        <location evidence="1 8">Cytoplasm</location>
    </subcellularLocation>
</comment>
<feature type="binding site" evidence="9">
    <location>
        <position position="267"/>
    </location>
    <ligand>
        <name>L-histidine</name>
        <dbReference type="ChEBI" id="CHEBI:57595"/>
    </ligand>
</feature>
<accession>A0A0J1FR12</accession>
<dbReference type="InterPro" id="IPR041715">
    <property type="entry name" value="HisRS-like_core"/>
</dbReference>
<feature type="binding site" evidence="9">
    <location>
        <position position="122"/>
    </location>
    <ligand>
        <name>L-histidine</name>
        <dbReference type="ChEBI" id="CHEBI:57595"/>
    </ligand>
</feature>
<sequence>MLRTNLGQRIPEGMRDLLPEEIALQENLEREVLVLFQQWSYQKVLSPTLEFTACVQPDVEQVDSLYKFFDRDGRILALRPELTTPIARLVSTRMRGANLPLRLCYGADVFRNSSVRYREFRQVGVELIGADQELADAEVIALAVEAIACLGLKNFQFNLGHMGIFSGLLLEAGVEEGFRQKLEEALARKDMVGVERLVQQSGLPERVQELLLRLPHFHGGEEILDEVLDWSSLPTIREAVESLRRIYRYLNYFGVQEYVSLDLGILRGFSYYTGAVFEGYVAGIGFPVLEGGRYDSLYADFGVPQPATGFAIHLGSMLELFPLPSIAGVDILVYGSDPQEIIRLSRALRLQGKKVEMVLETIDRDAAETMARLKSISEVRLAGEEVPENE</sequence>
<feature type="domain" description="Aminoacyl-transfer RNA synthetases class-II family profile" evidence="10">
    <location>
        <begin position="1"/>
        <end position="316"/>
    </location>
</feature>
<dbReference type="Gene3D" id="3.30.930.10">
    <property type="entry name" value="Bira Bifunctional Protein, Domain 2"/>
    <property type="match status" value="1"/>
</dbReference>
<protein>
    <recommendedName>
        <fullName evidence="5 8">ATP phosphoribosyltransferase regulatory subunit</fullName>
    </recommendedName>
</protein>
<feature type="binding site" evidence="9">
    <location>
        <begin position="271"/>
        <end position="272"/>
    </location>
    <ligand>
        <name>L-histidine</name>
        <dbReference type="ChEBI" id="CHEBI:57595"/>
    </ligand>
</feature>
<dbReference type="EMBL" id="LDZY01000008">
    <property type="protein sequence ID" value="KLU65418.1"/>
    <property type="molecule type" value="Genomic_DNA"/>
</dbReference>
<comment type="miscellaneous">
    <text evidence="8">This function is generally fulfilled by the C-terminal part of HisG, which is missing in some bacteria such as this one.</text>
</comment>
<comment type="subunit">
    <text evidence="4 8">Heteromultimer composed of HisG and HisZ subunits.</text>
</comment>
<keyword evidence="8" id="KW-0028">Amino-acid biosynthesis</keyword>
<evidence type="ECO:0000256" key="9">
    <source>
        <dbReference type="PIRSR" id="PIRSR001549-1"/>
    </source>
</evidence>
<evidence type="ECO:0000256" key="4">
    <source>
        <dbReference type="ARBA" id="ARBA00011496"/>
    </source>
</evidence>
<keyword evidence="11" id="KW-0328">Glycosyltransferase</keyword>
<dbReference type="PIRSF" id="PIRSF001549">
    <property type="entry name" value="His-tRNA_synth"/>
    <property type="match status" value="1"/>
</dbReference>
<dbReference type="Pfam" id="PF13393">
    <property type="entry name" value="tRNA-synt_His"/>
    <property type="match status" value="1"/>
</dbReference>
<evidence type="ECO:0000259" key="10">
    <source>
        <dbReference type="PROSITE" id="PS50862"/>
    </source>
</evidence>
<dbReference type="InterPro" id="IPR004517">
    <property type="entry name" value="HisZ"/>
</dbReference>
<dbReference type="AlphaFoldDB" id="A0A0J1FR12"/>
<dbReference type="GO" id="GO:0016757">
    <property type="term" value="F:glycosyltransferase activity"/>
    <property type="evidence" value="ECO:0007669"/>
    <property type="project" value="UniProtKB-KW"/>
</dbReference>
<dbReference type="GO" id="GO:0004821">
    <property type="term" value="F:histidine-tRNA ligase activity"/>
    <property type="evidence" value="ECO:0007669"/>
    <property type="project" value="TreeGrafter"/>
</dbReference>
<dbReference type="STRING" id="476652.DEAC_c25550"/>
<dbReference type="GO" id="GO:0006427">
    <property type="term" value="P:histidyl-tRNA aminoacylation"/>
    <property type="evidence" value="ECO:0007669"/>
    <property type="project" value="TreeGrafter"/>
</dbReference>
<name>A0A0J1FR12_9FIRM</name>
<evidence type="ECO:0000256" key="7">
    <source>
        <dbReference type="ARBA" id="ARBA00025246"/>
    </source>
</evidence>
<dbReference type="InterPro" id="IPR045864">
    <property type="entry name" value="aa-tRNA-synth_II/BPL/LPL"/>
</dbReference>
<organism evidence="11 12">
    <name type="scientific">Desulfosporosinus acididurans</name>
    <dbReference type="NCBI Taxonomy" id="476652"/>
    <lineage>
        <taxon>Bacteria</taxon>
        <taxon>Bacillati</taxon>
        <taxon>Bacillota</taxon>
        <taxon>Clostridia</taxon>
        <taxon>Eubacteriales</taxon>
        <taxon>Desulfitobacteriaceae</taxon>
        <taxon>Desulfosporosinus</taxon>
    </lineage>
</organism>
<proteinExistence type="inferred from homology"/>
<dbReference type="RefSeq" id="WP_047810393.1">
    <property type="nucleotide sequence ID" value="NZ_LDZY01000008.1"/>
</dbReference>
<evidence type="ECO:0000256" key="2">
    <source>
        <dbReference type="ARBA" id="ARBA00004667"/>
    </source>
</evidence>
<dbReference type="InterPro" id="IPR004516">
    <property type="entry name" value="HisRS/HisZ"/>
</dbReference>
<dbReference type="GO" id="GO:0005737">
    <property type="term" value="C:cytoplasm"/>
    <property type="evidence" value="ECO:0007669"/>
    <property type="project" value="UniProtKB-SubCell"/>
</dbReference>
<dbReference type="NCBIfam" id="TIGR00443">
    <property type="entry name" value="hisZ_biosyn_reg"/>
    <property type="match status" value="1"/>
</dbReference>
<dbReference type="SUPFAM" id="SSF55681">
    <property type="entry name" value="Class II aaRS and biotin synthetases"/>
    <property type="match status" value="1"/>
</dbReference>
<keyword evidence="8" id="KW-0368">Histidine biosynthesis</keyword>
<keyword evidence="12" id="KW-1185">Reference proteome</keyword>
<keyword evidence="6 8" id="KW-0963">Cytoplasm</keyword>